<feature type="domain" description="Pyridoxamine 5'-phosphate oxidase N-terminal" evidence="1">
    <location>
        <begin position="16"/>
        <end position="122"/>
    </location>
</feature>
<comment type="caution">
    <text evidence="2">The sequence shown here is derived from an EMBL/GenBank/DDBJ whole genome shotgun (WGS) entry which is preliminary data.</text>
</comment>
<dbReference type="Gene3D" id="2.30.110.10">
    <property type="entry name" value="Electron Transport, Fmn-binding Protein, Chain A"/>
    <property type="match status" value="1"/>
</dbReference>
<dbReference type="SUPFAM" id="SSF50475">
    <property type="entry name" value="FMN-binding split barrel"/>
    <property type="match status" value="1"/>
</dbReference>
<dbReference type="RefSeq" id="WP_054690776.1">
    <property type="nucleotide sequence ID" value="NZ_AYZI01000011.1"/>
</dbReference>
<organism evidence="2 3">
    <name type="scientific">Fructilactobacillus florum DSM 22689 = JCM 16035</name>
    <dbReference type="NCBI Taxonomy" id="1423745"/>
    <lineage>
        <taxon>Bacteria</taxon>
        <taxon>Bacillati</taxon>
        <taxon>Bacillota</taxon>
        <taxon>Bacilli</taxon>
        <taxon>Lactobacillales</taxon>
        <taxon>Lactobacillaceae</taxon>
        <taxon>Fructilactobacillus</taxon>
    </lineage>
</organism>
<gene>
    <name evidence="2" type="ORF">FC87_GL000300</name>
</gene>
<dbReference type="AlphaFoldDB" id="A0A0R2CDQ3"/>
<reference evidence="2 3" key="1">
    <citation type="journal article" date="2015" name="Genome Announc.">
        <title>Expanding the biotechnology potential of lactobacilli through comparative genomics of 213 strains and associated genera.</title>
        <authorList>
            <person name="Sun Z."/>
            <person name="Harris H.M."/>
            <person name="McCann A."/>
            <person name="Guo C."/>
            <person name="Argimon S."/>
            <person name="Zhang W."/>
            <person name="Yang X."/>
            <person name="Jeffery I.B."/>
            <person name="Cooney J.C."/>
            <person name="Kagawa T.F."/>
            <person name="Liu W."/>
            <person name="Song Y."/>
            <person name="Salvetti E."/>
            <person name="Wrobel A."/>
            <person name="Rasinkangas P."/>
            <person name="Parkhill J."/>
            <person name="Rea M.C."/>
            <person name="O'Sullivan O."/>
            <person name="Ritari J."/>
            <person name="Douillard F.P."/>
            <person name="Paul Ross R."/>
            <person name="Yang R."/>
            <person name="Briner A.E."/>
            <person name="Felis G.E."/>
            <person name="de Vos W.M."/>
            <person name="Barrangou R."/>
            <person name="Klaenhammer T.R."/>
            <person name="Caufield P.W."/>
            <person name="Cui Y."/>
            <person name="Zhang H."/>
            <person name="O'Toole P.W."/>
        </authorList>
    </citation>
    <scope>NUCLEOTIDE SEQUENCE [LARGE SCALE GENOMIC DNA]</scope>
    <source>
        <strain evidence="2 3">DSM 22689</strain>
    </source>
</reference>
<dbReference type="Proteomes" id="UP000051586">
    <property type="component" value="Unassembled WGS sequence"/>
</dbReference>
<protein>
    <recommendedName>
        <fullName evidence="1">Pyridoxamine 5'-phosphate oxidase N-terminal domain-containing protein</fullName>
    </recommendedName>
</protein>
<evidence type="ECO:0000313" key="2">
    <source>
        <dbReference type="EMBL" id="KRM89885.1"/>
    </source>
</evidence>
<evidence type="ECO:0000313" key="3">
    <source>
        <dbReference type="Proteomes" id="UP000051586"/>
    </source>
</evidence>
<dbReference type="EMBL" id="AYZI01000011">
    <property type="protein sequence ID" value="KRM89885.1"/>
    <property type="molecule type" value="Genomic_DNA"/>
</dbReference>
<dbReference type="InterPro" id="IPR011576">
    <property type="entry name" value="Pyridox_Oxase_N"/>
</dbReference>
<sequence length="140" mass="15459">MKNTLTTFKEITHAVENINLATVSEEGIVSNSIVTFNQDDTADNVYYVLTNYQSHRAQNIITHPQVAVSSWFEQKSGKRFSSNNATAKVHTELDFIAAVAGNHPAMTKFGTDFSGKCILEITLKSALIEDFAGNVQNVEF</sequence>
<proteinExistence type="predicted"/>
<dbReference type="Pfam" id="PF01243">
    <property type="entry name" value="PNPOx_N"/>
    <property type="match status" value="1"/>
</dbReference>
<dbReference type="PATRIC" id="fig|1423745.4.peg.309"/>
<accession>A0A0R2CDQ3</accession>
<dbReference type="InterPro" id="IPR012349">
    <property type="entry name" value="Split_barrel_FMN-bd"/>
</dbReference>
<name>A0A0R2CDQ3_9LACO</name>
<evidence type="ECO:0000259" key="1">
    <source>
        <dbReference type="Pfam" id="PF01243"/>
    </source>
</evidence>